<protein>
    <submittedName>
        <fullName evidence="2">Uncharacterized protein</fullName>
    </submittedName>
</protein>
<dbReference type="InterPro" id="IPR027417">
    <property type="entry name" value="P-loop_NTPase"/>
</dbReference>
<gene>
    <name evidence="2" type="ORF">DSTB1V02_LOCUS3175</name>
</gene>
<dbReference type="EMBL" id="LR899909">
    <property type="protein sequence ID" value="CAD7243247.1"/>
    <property type="molecule type" value="Genomic_DNA"/>
</dbReference>
<dbReference type="Gene3D" id="3.40.50.300">
    <property type="entry name" value="P-loop containing nucleotide triphosphate hydrolases"/>
    <property type="match status" value="1"/>
</dbReference>
<dbReference type="Pfam" id="PF15684">
    <property type="entry name" value="AROS"/>
    <property type="match status" value="1"/>
</dbReference>
<dbReference type="SUPFAM" id="SSF52540">
    <property type="entry name" value="P-loop containing nucleoside triphosphate hydrolases"/>
    <property type="match status" value="1"/>
</dbReference>
<keyword evidence="3" id="KW-1185">Reference proteome</keyword>
<feature type="compositionally biased region" description="Basic residues" evidence="1">
    <location>
        <begin position="22"/>
        <end position="35"/>
    </location>
</feature>
<evidence type="ECO:0000313" key="3">
    <source>
        <dbReference type="Proteomes" id="UP000677054"/>
    </source>
</evidence>
<dbReference type="Proteomes" id="UP000677054">
    <property type="component" value="Unassembled WGS sequence"/>
</dbReference>
<proteinExistence type="predicted"/>
<accession>A0A7R8X3B4</accession>
<dbReference type="EMBL" id="CAJPEV010000392">
    <property type="protein sequence ID" value="CAG0884805.1"/>
    <property type="molecule type" value="Genomic_DNA"/>
</dbReference>
<feature type="region of interest" description="Disordered" evidence="1">
    <location>
        <begin position="10"/>
        <end position="43"/>
    </location>
</feature>
<evidence type="ECO:0000256" key="1">
    <source>
        <dbReference type="SAM" id="MobiDB-lite"/>
    </source>
</evidence>
<dbReference type="OrthoDB" id="10041966at2759"/>
<reference evidence="2" key="1">
    <citation type="submission" date="2020-11" db="EMBL/GenBank/DDBJ databases">
        <authorList>
            <person name="Tran Van P."/>
        </authorList>
    </citation>
    <scope>NUCLEOTIDE SEQUENCE</scope>
</reference>
<name>A0A7R8X3B4_9CRUS</name>
<dbReference type="AlphaFoldDB" id="A0A7R8X3B4"/>
<dbReference type="PANTHER" id="PTHR10285">
    <property type="entry name" value="URIDINE KINASE"/>
    <property type="match status" value="1"/>
</dbReference>
<sequence length="262" mass="30117">MSNALLRKALQTFESEETSTKSGKKTKSGKIKRKKAEADKKSAAKRTLKILKVLSAKPISQEAASRVLESYRGKLAKDQPAKLSQEEQSVFTEEDFNNGKTSLAHRLLLGLSNCKCFSQDDYYYKEDSGKLIFLPELNQFNWETLSALDMDKMTSDVQEALLKPFSIIVVEGFTILNHPPLRELFNLKYFFTLPYKECLRRRQSRIYNTPDPPSYFDLILWPHYRRHLGEVTHLKDITFLDGSIGLASLFHVIMSDVNQRIN</sequence>
<organism evidence="2">
    <name type="scientific">Darwinula stevensoni</name>
    <dbReference type="NCBI Taxonomy" id="69355"/>
    <lineage>
        <taxon>Eukaryota</taxon>
        <taxon>Metazoa</taxon>
        <taxon>Ecdysozoa</taxon>
        <taxon>Arthropoda</taxon>
        <taxon>Crustacea</taxon>
        <taxon>Oligostraca</taxon>
        <taxon>Ostracoda</taxon>
        <taxon>Podocopa</taxon>
        <taxon>Podocopida</taxon>
        <taxon>Darwinulocopina</taxon>
        <taxon>Darwinuloidea</taxon>
        <taxon>Darwinulidae</taxon>
        <taxon>Darwinula</taxon>
    </lineage>
</organism>
<evidence type="ECO:0000313" key="2">
    <source>
        <dbReference type="EMBL" id="CAD7243247.1"/>
    </source>
</evidence>
<dbReference type="InterPro" id="IPR023262">
    <property type="entry name" value="AROS"/>
</dbReference>